<dbReference type="InterPro" id="IPR029010">
    <property type="entry name" value="ThuA-like"/>
</dbReference>
<dbReference type="SUPFAM" id="SSF52317">
    <property type="entry name" value="Class I glutamine amidotransferase-like"/>
    <property type="match status" value="1"/>
</dbReference>
<dbReference type="EMBL" id="UINC01053768">
    <property type="protein sequence ID" value="SVB70697.1"/>
    <property type="molecule type" value="Genomic_DNA"/>
</dbReference>
<evidence type="ECO:0000313" key="2">
    <source>
        <dbReference type="EMBL" id="SVB70697.1"/>
    </source>
</evidence>
<accession>A0A382G807</accession>
<feature type="non-terminal residue" evidence="2">
    <location>
        <position position="229"/>
    </location>
</feature>
<gene>
    <name evidence="2" type="ORF">METZ01_LOCUS223551</name>
</gene>
<organism evidence="2">
    <name type="scientific">marine metagenome</name>
    <dbReference type="NCBI Taxonomy" id="408172"/>
    <lineage>
        <taxon>unclassified sequences</taxon>
        <taxon>metagenomes</taxon>
        <taxon>ecological metagenomes</taxon>
    </lineage>
</organism>
<reference evidence="2" key="1">
    <citation type="submission" date="2018-05" db="EMBL/GenBank/DDBJ databases">
        <authorList>
            <person name="Lanie J.A."/>
            <person name="Ng W.-L."/>
            <person name="Kazmierczak K.M."/>
            <person name="Andrzejewski T.M."/>
            <person name="Davidsen T.M."/>
            <person name="Wayne K.J."/>
            <person name="Tettelin H."/>
            <person name="Glass J.I."/>
            <person name="Rusch D."/>
            <person name="Podicherti R."/>
            <person name="Tsui H.-C.T."/>
            <person name="Winkler M.E."/>
        </authorList>
    </citation>
    <scope>NUCLEOTIDE SEQUENCE</scope>
</reference>
<dbReference type="PANTHER" id="PTHR40469">
    <property type="entry name" value="SECRETED GLYCOSYL HYDROLASE"/>
    <property type="match status" value="1"/>
</dbReference>
<dbReference type="InterPro" id="IPR029062">
    <property type="entry name" value="Class_I_gatase-like"/>
</dbReference>
<sequence length="229" mass="25489">MKQTFRFLAMAALGGLMLLNSPVQAAPNKILVITQSRGFRHQPVNRKGQATCQVERVLAEIGKKSGVFTTVNSQDAIKSITRENLKQFDGIFFYTTGMLLPAGDPRDALMEFIKSGKGFVGTHSAADTFKQYKGYVSMINGSFAGHPWGGGSTNGFLNHEPDHPTVAMLGKEFMWKDEIYQYNNFEPGSVRVLFSLNMAKSKPQMPYHVPVCWVRNFGKGRVFFTNLGH</sequence>
<dbReference type="Gene3D" id="3.40.50.880">
    <property type="match status" value="1"/>
</dbReference>
<feature type="domain" description="ThuA-like" evidence="1">
    <location>
        <begin position="29"/>
        <end position="229"/>
    </location>
</feature>
<name>A0A382G807_9ZZZZ</name>
<dbReference type="AlphaFoldDB" id="A0A382G807"/>
<proteinExistence type="predicted"/>
<evidence type="ECO:0000259" key="1">
    <source>
        <dbReference type="Pfam" id="PF06283"/>
    </source>
</evidence>
<dbReference type="PANTHER" id="PTHR40469:SF2">
    <property type="entry name" value="GALACTOSE-BINDING DOMAIN-LIKE SUPERFAMILY PROTEIN"/>
    <property type="match status" value="1"/>
</dbReference>
<protein>
    <recommendedName>
        <fullName evidence="1">ThuA-like domain-containing protein</fullName>
    </recommendedName>
</protein>
<dbReference type="Pfam" id="PF06283">
    <property type="entry name" value="ThuA"/>
    <property type="match status" value="1"/>
</dbReference>